<dbReference type="InterPro" id="IPR027417">
    <property type="entry name" value="P-loop_NTPase"/>
</dbReference>
<dbReference type="RefSeq" id="WP_015504435.1">
    <property type="nucleotide sequence ID" value="NZ_CP017686.1"/>
</dbReference>
<evidence type="ECO:0000313" key="3">
    <source>
        <dbReference type="Proteomes" id="UP000273278"/>
    </source>
</evidence>
<reference evidence="2 3" key="1">
    <citation type="submission" date="2016-10" db="EMBL/GenBank/DDBJ databases">
        <title>Complete genome of the TMA-utilizing, human hosted archaeon Methanomethylophilus alvus Gen. nov, sp. nov., strain Mx-05, derived from a pure culture.</title>
        <authorList>
            <person name="Brugere J.-F."/>
            <person name="Ben Hania W."/>
            <person name="Chaudhary P.P."/>
            <person name="Gaci N."/>
            <person name="Borrel G."/>
            <person name="Cao Van Tuat L."/>
            <person name="Fardeau M.-L."/>
            <person name="Harris H.M.B."/>
            <person name="O'Toole P.W."/>
            <person name="Ollivier B."/>
        </authorList>
    </citation>
    <scope>NUCLEOTIDE SEQUENCE [LARGE SCALE GENOMIC DNA]</scope>
    <source>
        <strain evidence="2 3">Mx-05</strain>
    </source>
</reference>
<dbReference type="InterPro" id="IPR003593">
    <property type="entry name" value="AAA+_ATPase"/>
</dbReference>
<accession>A0A3G3IG09</accession>
<dbReference type="EMBL" id="CP017686">
    <property type="protein sequence ID" value="AYQ54711.1"/>
    <property type="molecule type" value="Genomic_DNA"/>
</dbReference>
<dbReference type="Pfam" id="PF13304">
    <property type="entry name" value="AAA_21"/>
    <property type="match status" value="2"/>
</dbReference>
<protein>
    <recommendedName>
        <fullName evidence="1">AAA+ ATPase domain-containing protein</fullName>
    </recommendedName>
</protein>
<dbReference type="PANTHER" id="PTHR40396">
    <property type="entry name" value="ATPASE-LIKE PROTEIN"/>
    <property type="match status" value="1"/>
</dbReference>
<gene>
    <name evidence="2" type="ORF">BKD89_02675</name>
</gene>
<dbReference type="SUPFAM" id="SSF52540">
    <property type="entry name" value="P-loop containing nucleoside triphosphate hydrolases"/>
    <property type="match status" value="1"/>
</dbReference>
<proteinExistence type="predicted"/>
<name>A0A3G3IG09_9ARCH</name>
<dbReference type="Proteomes" id="UP000273278">
    <property type="component" value="Chromosome"/>
</dbReference>
<organism evidence="2 3">
    <name type="scientific">Methanomethylophilus alvi</name>
    <dbReference type="NCBI Taxonomy" id="1291540"/>
    <lineage>
        <taxon>Archaea</taxon>
        <taxon>Methanobacteriati</taxon>
        <taxon>Thermoplasmatota</taxon>
        <taxon>Thermoplasmata</taxon>
        <taxon>Methanomassiliicoccales</taxon>
        <taxon>Methanomethylophilaceae</taxon>
        <taxon>Methanomethylophilus</taxon>
    </lineage>
</organism>
<dbReference type="Gene3D" id="3.40.50.300">
    <property type="entry name" value="P-loop containing nucleotide triphosphate hydrolases"/>
    <property type="match status" value="1"/>
</dbReference>
<evidence type="ECO:0000313" key="2">
    <source>
        <dbReference type="EMBL" id="AYQ54711.1"/>
    </source>
</evidence>
<dbReference type="AlphaFoldDB" id="A0A3G3IG09"/>
<dbReference type="GeneID" id="41321338"/>
<dbReference type="SMART" id="SM00382">
    <property type="entry name" value="AAA"/>
    <property type="match status" value="1"/>
</dbReference>
<sequence length="432" mass="49377">MLIKFRVENYKSFDKEQSLSMVSGSTRDHADHVYDMKDQGILRTAVIFGSNGSGKTNLVKAMIASRGLIFGYPIPKNDYCRIDPENSKRATAFEYTVELNGTQYAYGFEVLLSSGEILTEWLYNLSNRGRHSKIFFRTKDAIETELDLQDEDSKYFEVYSMEARSAGWIPFITVMSKAPEREGSKLSAINRLMRWFTNSLRIVAAGTSLNYNINSNLSDFTGNTLPHYGTGISGIRYEDVKDRSNMIPPDLLEQMMRDIGNRSEPIGTIRSPSGIFTLTVGKSGEPILKKMMFDHNGTSFEYTEESDGTKRLAELLPLLNGNDLKDLTYVVDEIDRSLHPQMTQKFIRDFESLPKDLRRQLIVTTHESRLMDLDIVRRDEIWFVEKDTAGTSKIYSLEAFGERKDRRIDKAYLDGRYGAIPCFRSTFPDLEL</sequence>
<dbReference type="GO" id="GO:0016887">
    <property type="term" value="F:ATP hydrolysis activity"/>
    <property type="evidence" value="ECO:0007669"/>
    <property type="project" value="InterPro"/>
</dbReference>
<dbReference type="InterPro" id="IPR003959">
    <property type="entry name" value="ATPase_AAA_core"/>
</dbReference>
<dbReference type="PANTHER" id="PTHR40396:SF1">
    <property type="entry name" value="ATPASE AAA-TYPE CORE DOMAIN-CONTAINING PROTEIN"/>
    <property type="match status" value="1"/>
</dbReference>
<dbReference type="OMA" id="QIWFVEK"/>
<feature type="domain" description="AAA+ ATPase" evidence="1">
    <location>
        <begin position="41"/>
        <end position="388"/>
    </location>
</feature>
<dbReference type="GO" id="GO:0005524">
    <property type="term" value="F:ATP binding"/>
    <property type="evidence" value="ECO:0007669"/>
    <property type="project" value="InterPro"/>
</dbReference>
<evidence type="ECO:0000259" key="1">
    <source>
        <dbReference type="SMART" id="SM00382"/>
    </source>
</evidence>